<dbReference type="InterPro" id="IPR003591">
    <property type="entry name" value="Leu-rich_rpt_typical-subtyp"/>
</dbReference>
<feature type="chain" id="PRO_5019244897" description="Ig-like domain-containing protein" evidence="15">
    <location>
        <begin position="43"/>
        <end position="522"/>
    </location>
</feature>
<comment type="caution">
    <text evidence="17">The sequence shown here is derived from an EMBL/GenBank/DDBJ whole genome shotgun (WGS) entry which is preliminary data.</text>
</comment>
<protein>
    <recommendedName>
        <fullName evidence="16">Ig-like domain-containing protein</fullName>
    </recommendedName>
</protein>
<keyword evidence="9 14" id="KW-0472">Membrane</keyword>
<dbReference type="Gene3D" id="3.80.10.10">
    <property type="entry name" value="Ribonuclease Inhibitor"/>
    <property type="match status" value="1"/>
</dbReference>
<evidence type="ECO:0000256" key="14">
    <source>
        <dbReference type="SAM" id="Phobius"/>
    </source>
</evidence>
<dbReference type="GO" id="GO:0007155">
    <property type="term" value="P:cell adhesion"/>
    <property type="evidence" value="ECO:0007669"/>
    <property type="project" value="UniProtKB-KW"/>
</dbReference>
<evidence type="ECO:0000256" key="5">
    <source>
        <dbReference type="ARBA" id="ARBA00022729"/>
    </source>
</evidence>
<dbReference type="InterPro" id="IPR003598">
    <property type="entry name" value="Ig_sub2"/>
</dbReference>
<dbReference type="SUPFAM" id="SSF48726">
    <property type="entry name" value="Immunoglobulin"/>
    <property type="match status" value="1"/>
</dbReference>
<accession>A0A401ST11</accession>
<comment type="subcellular location">
    <subcellularLocation>
        <location evidence="1">Membrane</location>
        <topology evidence="1">Single-pass type I membrane protein</topology>
    </subcellularLocation>
</comment>
<dbReference type="SMART" id="SM00369">
    <property type="entry name" value="LRR_TYP"/>
    <property type="match status" value="5"/>
</dbReference>
<keyword evidence="11" id="KW-0325">Glycoprotein</keyword>
<keyword evidence="8 14" id="KW-1133">Transmembrane helix</keyword>
<dbReference type="PROSITE" id="PS50835">
    <property type="entry name" value="IG_LIKE"/>
    <property type="match status" value="1"/>
</dbReference>
<comment type="similarity">
    <text evidence="2">Belongs to the immunoglobulin superfamily. AMIGO family.</text>
</comment>
<keyword evidence="5 15" id="KW-0732">Signal</keyword>
<gene>
    <name evidence="17" type="ORF">chiPu_0011973</name>
</gene>
<keyword evidence="12" id="KW-0393">Immunoglobulin domain</keyword>
<reference evidence="17 18" key="1">
    <citation type="journal article" date="2018" name="Nat. Ecol. Evol.">
        <title>Shark genomes provide insights into elasmobranch evolution and the origin of vertebrates.</title>
        <authorList>
            <person name="Hara Y"/>
            <person name="Yamaguchi K"/>
            <person name="Onimaru K"/>
            <person name="Kadota M"/>
            <person name="Koyanagi M"/>
            <person name="Keeley SD"/>
            <person name="Tatsumi K"/>
            <person name="Tanaka K"/>
            <person name="Motone F"/>
            <person name="Kageyama Y"/>
            <person name="Nozu R"/>
            <person name="Adachi N"/>
            <person name="Nishimura O"/>
            <person name="Nakagawa R"/>
            <person name="Tanegashima C"/>
            <person name="Kiyatake I"/>
            <person name="Matsumoto R"/>
            <person name="Murakumo K"/>
            <person name="Nishida K"/>
            <person name="Terakita A"/>
            <person name="Kuratani S"/>
            <person name="Sato K"/>
            <person name="Hyodo S Kuraku.S."/>
        </authorList>
    </citation>
    <scope>NUCLEOTIDE SEQUENCE [LARGE SCALE GENOMIC DNA]</scope>
</reference>
<evidence type="ECO:0000256" key="10">
    <source>
        <dbReference type="ARBA" id="ARBA00023157"/>
    </source>
</evidence>
<sequence length="522" mass="58145">MAMMCSHHPVFSSVLRGLPFTPQRLVLLLLLLSACMAGNASGTCPPVCICASDITTCTNKNLTTVPRTLHKVVTSLDVSYNSIRLLDSNWAPAILDRLKTLVLNHNSIHFLSRGVFASTPQLRYLDLSSNKLKTLGNSSFRGLSSLETLLLYNNQVAQLGAGAFEGLYKLRKLYLSQNLIAHFPLHLYKGQSSLPLLELLDLSFNKLTSVPVLQVTALSVQLQSGLYLHANPFICDCSFYTMVTYWYHRQFRSAVDFKDDYRCYFQLDSTRSVSILLIHDDLLNCSNSTVNGSFHALGLLYEAHLGERLVINCDSKILDPNTNVLWVTPRNNTLQPGIQDQDLRVLLNGSLEIQQVRPEDAGIYSCIAINSKRMLNESIEVMLRVHNFTQTGQRLQTFNTAFTTLSACLASIILVLIYLYLTPCRCWCKSKQKPRKPNGNSAHSSILSTTPSHETADADRKVSACKRVVFLEPVKEPLKGQNGKMRLHPANHAMAEKILRGKRGKADIDAISSAFSDKLIVA</sequence>
<feature type="domain" description="Ig-like" evidence="16">
    <location>
        <begin position="306"/>
        <end position="382"/>
    </location>
</feature>
<evidence type="ECO:0000259" key="16">
    <source>
        <dbReference type="PROSITE" id="PS50835"/>
    </source>
</evidence>
<dbReference type="Gene3D" id="2.60.40.10">
    <property type="entry name" value="Immunoglobulins"/>
    <property type="match status" value="1"/>
</dbReference>
<feature type="region of interest" description="Disordered" evidence="13">
    <location>
        <begin position="431"/>
        <end position="457"/>
    </location>
</feature>
<keyword evidence="18" id="KW-1185">Reference proteome</keyword>
<keyword evidence="3" id="KW-0433">Leucine-rich repeat</keyword>
<dbReference type="PANTHER" id="PTHR24368:SF209">
    <property type="entry name" value="AMPHOTERIN-INDUCED PROTEIN 2"/>
    <property type="match status" value="1"/>
</dbReference>
<proteinExistence type="inferred from homology"/>
<evidence type="ECO:0000256" key="13">
    <source>
        <dbReference type="SAM" id="MobiDB-lite"/>
    </source>
</evidence>
<dbReference type="GO" id="GO:0016020">
    <property type="term" value="C:membrane"/>
    <property type="evidence" value="ECO:0007669"/>
    <property type="project" value="UniProtKB-SubCell"/>
</dbReference>
<feature type="signal peptide" evidence="15">
    <location>
        <begin position="1"/>
        <end position="42"/>
    </location>
</feature>
<evidence type="ECO:0000256" key="6">
    <source>
        <dbReference type="ARBA" id="ARBA00022737"/>
    </source>
</evidence>
<dbReference type="InterPro" id="IPR003599">
    <property type="entry name" value="Ig_sub"/>
</dbReference>
<dbReference type="SMART" id="SM00409">
    <property type="entry name" value="IG"/>
    <property type="match status" value="1"/>
</dbReference>
<dbReference type="InterPro" id="IPR031283">
    <property type="entry name" value="AMIGO"/>
</dbReference>
<dbReference type="InterPro" id="IPR036179">
    <property type="entry name" value="Ig-like_dom_sf"/>
</dbReference>
<keyword evidence="6" id="KW-0677">Repeat</keyword>
<evidence type="ECO:0000313" key="18">
    <source>
        <dbReference type="Proteomes" id="UP000287033"/>
    </source>
</evidence>
<dbReference type="OMA" id="DFVWVGP"/>
<dbReference type="InterPro" id="IPR032675">
    <property type="entry name" value="LRR_dom_sf"/>
</dbReference>
<evidence type="ECO:0000256" key="7">
    <source>
        <dbReference type="ARBA" id="ARBA00022889"/>
    </source>
</evidence>
<evidence type="ECO:0000256" key="15">
    <source>
        <dbReference type="SAM" id="SignalP"/>
    </source>
</evidence>
<dbReference type="SUPFAM" id="SSF52058">
    <property type="entry name" value="L domain-like"/>
    <property type="match status" value="1"/>
</dbReference>
<name>A0A401ST11_CHIPU</name>
<dbReference type="GO" id="GO:0007420">
    <property type="term" value="P:brain development"/>
    <property type="evidence" value="ECO:0007669"/>
    <property type="project" value="TreeGrafter"/>
</dbReference>
<dbReference type="PRINTS" id="PR00019">
    <property type="entry name" value="LEURICHRPT"/>
</dbReference>
<evidence type="ECO:0000256" key="8">
    <source>
        <dbReference type="ARBA" id="ARBA00022989"/>
    </source>
</evidence>
<evidence type="ECO:0000256" key="3">
    <source>
        <dbReference type="ARBA" id="ARBA00022614"/>
    </source>
</evidence>
<dbReference type="InterPro" id="IPR007110">
    <property type="entry name" value="Ig-like_dom"/>
</dbReference>
<evidence type="ECO:0000256" key="11">
    <source>
        <dbReference type="ARBA" id="ARBA00023180"/>
    </source>
</evidence>
<dbReference type="PANTHER" id="PTHR24368">
    <property type="entry name" value="AMPHOTERIN-INDUCED PROTEIN"/>
    <property type="match status" value="1"/>
</dbReference>
<feature type="transmembrane region" description="Helical" evidence="14">
    <location>
        <begin position="401"/>
        <end position="421"/>
    </location>
</feature>
<evidence type="ECO:0000256" key="1">
    <source>
        <dbReference type="ARBA" id="ARBA00004479"/>
    </source>
</evidence>
<dbReference type="EMBL" id="BEZZ01000522">
    <property type="protein sequence ID" value="GCC33503.1"/>
    <property type="molecule type" value="Genomic_DNA"/>
</dbReference>
<evidence type="ECO:0000256" key="4">
    <source>
        <dbReference type="ARBA" id="ARBA00022692"/>
    </source>
</evidence>
<dbReference type="Pfam" id="PF13855">
    <property type="entry name" value="LRR_8"/>
    <property type="match status" value="1"/>
</dbReference>
<evidence type="ECO:0000256" key="12">
    <source>
        <dbReference type="ARBA" id="ARBA00023319"/>
    </source>
</evidence>
<organism evidence="17 18">
    <name type="scientific">Chiloscyllium punctatum</name>
    <name type="common">Brownbanded bambooshark</name>
    <name type="synonym">Hemiscyllium punctatum</name>
    <dbReference type="NCBI Taxonomy" id="137246"/>
    <lineage>
        <taxon>Eukaryota</taxon>
        <taxon>Metazoa</taxon>
        <taxon>Chordata</taxon>
        <taxon>Craniata</taxon>
        <taxon>Vertebrata</taxon>
        <taxon>Chondrichthyes</taxon>
        <taxon>Elasmobranchii</taxon>
        <taxon>Galeomorphii</taxon>
        <taxon>Galeoidea</taxon>
        <taxon>Orectolobiformes</taxon>
        <taxon>Hemiscylliidae</taxon>
        <taxon>Chiloscyllium</taxon>
    </lineage>
</organism>
<evidence type="ECO:0000256" key="9">
    <source>
        <dbReference type="ARBA" id="ARBA00023136"/>
    </source>
</evidence>
<keyword evidence="10" id="KW-1015">Disulfide bond</keyword>
<dbReference type="OrthoDB" id="676979at2759"/>
<dbReference type="AlphaFoldDB" id="A0A401ST11"/>
<dbReference type="SMART" id="SM00408">
    <property type="entry name" value="IGc2"/>
    <property type="match status" value="1"/>
</dbReference>
<feature type="compositionally biased region" description="Polar residues" evidence="13">
    <location>
        <begin position="438"/>
        <end position="453"/>
    </location>
</feature>
<dbReference type="InterPro" id="IPR001611">
    <property type="entry name" value="Leu-rich_rpt"/>
</dbReference>
<keyword evidence="7" id="KW-0130">Cell adhesion</keyword>
<dbReference type="Pfam" id="PF13927">
    <property type="entry name" value="Ig_3"/>
    <property type="match status" value="1"/>
</dbReference>
<dbReference type="Proteomes" id="UP000287033">
    <property type="component" value="Unassembled WGS sequence"/>
</dbReference>
<evidence type="ECO:0000256" key="2">
    <source>
        <dbReference type="ARBA" id="ARBA00005670"/>
    </source>
</evidence>
<dbReference type="CDD" id="cd00096">
    <property type="entry name" value="Ig"/>
    <property type="match status" value="1"/>
</dbReference>
<evidence type="ECO:0000313" key="17">
    <source>
        <dbReference type="EMBL" id="GCC33503.1"/>
    </source>
</evidence>
<dbReference type="STRING" id="137246.A0A401ST11"/>
<dbReference type="InterPro" id="IPR013783">
    <property type="entry name" value="Ig-like_fold"/>
</dbReference>
<keyword evidence="4 14" id="KW-0812">Transmembrane</keyword>
<dbReference type="PROSITE" id="PS51450">
    <property type="entry name" value="LRR"/>
    <property type="match status" value="2"/>
</dbReference>